<name>A0A7H1NNN4_9PROT</name>
<gene>
    <name evidence="1" type="ORF">JGUZn3_01280</name>
</gene>
<accession>A0A7H1NNN4</accession>
<reference evidence="1 2" key="1">
    <citation type="submission" date="2020-08" db="EMBL/GenBank/DDBJ databases">
        <title>Complete genome sequence of Entomobacter blattae G55GP.</title>
        <authorList>
            <person name="Poehlein A."/>
            <person name="Guzman J."/>
            <person name="Daniel R."/>
            <person name="Vilcinskas A."/>
        </authorList>
    </citation>
    <scope>NUCLEOTIDE SEQUENCE [LARGE SCALE GENOMIC DNA]</scope>
    <source>
        <strain evidence="1 2">G55GP</strain>
    </source>
</reference>
<dbReference type="RefSeq" id="WP_203413880.1">
    <property type="nucleotide sequence ID" value="NZ_CP060244.1"/>
</dbReference>
<evidence type="ECO:0000313" key="1">
    <source>
        <dbReference type="EMBL" id="QNT77394.1"/>
    </source>
</evidence>
<keyword evidence="2" id="KW-1185">Reference proteome</keyword>
<organism evidence="1 2">
    <name type="scientific">Entomobacter blattae</name>
    <dbReference type="NCBI Taxonomy" id="2762277"/>
    <lineage>
        <taxon>Bacteria</taxon>
        <taxon>Pseudomonadati</taxon>
        <taxon>Pseudomonadota</taxon>
        <taxon>Alphaproteobacteria</taxon>
        <taxon>Acetobacterales</taxon>
        <taxon>Acetobacteraceae</taxon>
        <taxon>Entomobacter</taxon>
    </lineage>
</organism>
<dbReference type="AlphaFoldDB" id="A0A7H1NNN4"/>
<proteinExistence type="predicted"/>
<dbReference type="EMBL" id="CP060244">
    <property type="protein sequence ID" value="QNT77394.1"/>
    <property type="molecule type" value="Genomic_DNA"/>
</dbReference>
<evidence type="ECO:0000313" key="2">
    <source>
        <dbReference type="Proteomes" id="UP000516349"/>
    </source>
</evidence>
<protein>
    <submittedName>
        <fullName evidence="1">Uncharacterized protein</fullName>
    </submittedName>
</protein>
<dbReference type="Proteomes" id="UP000516349">
    <property type="component" value="Chromosome"/>
</dbReference>
<dbReference type="KEGG" id="ebla:JGUZn3_01280"/>
<sequence>MSSENAIGTIGNGIKSDLTDRLTRFKTNYEEAGLSGSANAGQELGKLLTDVVTVATGGVGLIKGGIAASSKLVSLLKTADNVAKGTATTAELAAKASELVASDVIKQAITGGEAAKSVNALDAVNRKLSALSKAQNKAVSVRVLSDGRIRYYGPEAPSKTLGPTRGASHVTEYDPKTGNVREWHENYNQAGQVNRVHPKSINGQVVKGQHYPPTGKELRQ</sequence>